<evidence type="ECO:0000259" key="19">
    <source>
        <dbReference type="PROSITE" id="PS51196"/>
    </source>
</evidence>
<comment type="catalytic activity">
    <reaction evidence="15">
        <text>ATP + H2O + cellular proteinSide 1 = ADP + phosphate + cellular proteinSide 2.</text>
        <dbReference type="EC" id="7.4.2.8"/>
    </reaction>
</comment>
<dbReference type="InterPro" id="IPR000185">
    <property type="entry name" value="SecA"/>
</dbReference>
<dbReference type="InterPro" id="IPR020937">
    <property type="entry name" value="SecA_CS"/>
</dbReference>
<comment type="subcellular location">
    <subcellularLocation>
        <location evidence="15">Cell membrane</location>
        <topology evidence="15">Peripheral membrane protein</topology>
        <orientation evidence="15">Cytoplasmic side</orientation>
    </subcellularLocation>
    <subcellularLocation>
        <location evidence="15">Cytoplasm</location>
    </subcellularLocation>
    <subcellularLocation>
        <location evidence="2">Membrane</location>
        <topology evidence="2">Peripheral membrane protein</topology>
    </subcellularLocation>
    <text evidence="15">Distribution is 50-50.</text>
</comment>
<dbReference type="SUPFAM" id="SSF81886">
    <property type="entry name" value="Helical scaffold and wing domains of SecA"/>
    <property type="match status" value="1"/>
</dbReference>
<feature type="region of interest" description="Disordered" evidence="17">
    <location>
        <begin position="1105"/>
        <end position="1228"/>
    </location>
</feature>
<dbReference type="GO" id="GO:0017038">
    <property type="term" value="P:protein import"/>
    <property type="evidence" value="ECO:0007669"/>
    <property type="project" value="InterPro"/>
</dbReference>
<dbReference type="GO" id="GO:0031522">
    <property type="term" value="C:cell envelope Sec protein transport complex"/>
    <property type="evidence" value="ECO:0007669"/>
    <property type="project" value="TreeGrafter"/>
</dbReference>
<keyword evidence="13 15" id="KW-0811">Translocation</keyword>
<keyword evidence="12 15" id="KW-1278">Translocase</keyword>
<dbReference type="InterPro" id="IPR004027">
    <property type="entry name" value="SEC_C_motif"/>
</dbReference>
<evidence type="ECO:0000256" key="1">
    <source>
        <dbReference type="ARBA" id="ARBA00001947"/>
    </source>
</evidence>
<dbReference type="InterPro" id="IPR027417">
    <property type="entry name" value="P-loop_NTPase"/>
</dbReference>
<evidence type="ECO:0000256" key="17">
    <source>
        <dbReference type="SAM" id="MobiDB-lite"/>
    </source>
</evidence>
<dbReference type="PROSITE" id="PS00414">
    <property type="entry name" value="PROFILIN"/>
    <property type="match status" value="1"/>
</dbReference>
<feature type="compositionally biased region" description="Basic and acidic residues" evidence="17">
    <location>
        <begin position="847"/>
        <end position="856"/>
    </location>
</feature>
<dbReference type="InterPro" id="IPR014018">
    <property type="entry name" value="SecA_motor_DEAD"/>
</dbReference>
<dbReference type="PROSITE" id="PS51196">
    <property type="entry name" value="SECA_MOTOR_DEAD"/>
    <property type="match status" value="1"/>
</dbReference>
<comment type="cofactor">
    <cofactor evidence="1">
        <name>Zn(2+)</name>
        <dbReference type="ChEBI" id="CHEBI:29105"/>
    </cofactor>
</comment>
<dbReference type="EC" id="7.4.2.8" evidence="15"/>
<dbReference type="GO" id="GO:0065002">
    <property type="term" value="P:intracellular protein transmembrane transport"/>
    <property type="evidence" value="ECO:0007669"/>
    <property type="project" value="UniProtKB-UniRule"/>
</dbReference>
<keyword evidence="9" id="KW-0862">Zinc</keyword>
<dbReference type="CDD" id="cd17928">
    <property type="entry name" value="DEXDc_SecA"/>
    <property type="match status" value="1"/>
</dbReference>
<dbReference type="InterPro" id="IPR014001">
    <property type="entry name" value="Helicase_ATP-bd"/>
</dbReference>
<dbReference type="InterPro" id="IPR011115">
    <property type="entry name" value="SecA_DEAD"/>
</dbReference>
<feature type="domain" description="Helicase ATP-binding" evidence="18">
    <location>
        <begin position="105"/>
        <end position="249"/>
    </location>
</feature>
<evidence type="ECO:0000256" key="15">
    <source>
        <dbReference type="HAMAP-Rule" id="MF_01382"/>
    </source>
</evidence>
<evidence type="ECO:0000313" key="21">
    <source>
        <dbReference type="Proteomes" id="UP000320390"/>
    </source>
</evidence>
<evidence type="ECO:0000259" key="18">
    <source>
        <dbReference type="PROSITE" id="PS51192"/>
    </source>
</evidence>
<evidence type="ECO:0000256" key="6">
    <source>
        <dbReference type="ARBA" id="ARBA00022490"/>
    </source>
</evidence>
<feature type="binding site" evidence="15">
    <location>
        <position position="520"/>
    </location>
    <ligand>
        <name>ATP</name>
        <dbReference type="ChEBI" id="CHEBI:30616"/>
    </ligand>
</feature>
<dbReference type="CDD" id="cd18803">
    <property type="entry name" value="SF2_C_secA"/>
    <property type="match status" value="1"/>
</dbReference>
<keyword evidence="5 15" id="KW-1003">Cell membrane</keyword>
<evidence type="ECO:0000256" key="9">
    <source>
        <dbReference type="ARBA" id="ARBA00022833"/>
    </source>
</evidence>
<dbReference type="InterPro" id="IPR011116">
    <property type="entry name" value="SecA_Wing/Scaffold"/>
</dbReference>
<evidence type="ECO:0000313" key="20">
    <source>
        <dbReference type="EMBL" id="QDV07078.1"/>
    </source>
</evidence>
<dbReference type="Gene3D" id="3.10.450.50">
    <property type="match status" value="1"/>
</dbReference>
<dbReference type="Pfam" id="PF07516">
    <property type="entry name" value="SecA_SW"/>
    <property type="match status" value="1"/>
</dbReference>
<dbReference type="EMBL" id="CP036434">
    <property type="protein sequence ID" value="QDV07078.1"/>
    <property type="molecule type" value="Genomic_DNA"/>
</dbReference>
<protein>
    <recommendedName>
        <fullName evidence="15 16">Protein translocase subunit SecA</fullName>
        <ecNumber evidence="15">7.4.2.8</ecNumber>
    </recommendedName>
</protein>
<evidence type="ECO:0000256" key="8">
    <source>
        <dbReference type="ARBA" id="ARBA00022741"/>
    </source>
</evidence>
<comment type="subunit">
    <text evidence="15">Monomer and homodimer. Part of the essential Sec protein translocation apparatus which comprises SecA, SecYEG and auxiliary proteins SecDF. Other proteins may also be involved.</text>
</comment>
<dbReference type="SUPFAM" id="SSF103642">
    <property type="entry name" value="Sec-C motif"/>
    <property type="match status" value="1"/>
</dbReference>
<keyword evidence="10 15" id="KW-0067">ATP-binding</keyword>
<feature type="binding site" evidence="15">
    <location>
        <position position="103"/>
    </location>
    <ligand>
        <name>ATP</name>
        <dbReference type="ChEBI" id="CHEBI:30616"/>
    </ligand>
</feature>
<dbReference type="GO" id="GO:0005886">
    <property type="term" value="C:plasma membrane"/>
    <property type="evidence" value="ECO:0007669"/>
    <property type="project" value="UniProtKB-SubCell"/>
</dbReference>
<dbReference type="InterPro" id="IPR036670">
    <property type="entry name" value="SecA_X-link_sf"/>
</dbReference>
<dbReference type="PRINTS" id="PR00906">
    <property type="entry name" value="SECA"/>
</dbReference>
<dbReference type="RefSeq" id="WP_419191314.1">
    <property type="nucleotide sequence ID" value="NZ_CP036434.1"/>
</dbReference>
<dbReference type="SUPFAM" id="SSF52540">
    <property type="entry name" value="P-loop containing nucleoside triphosphate hydrolases"/>
    <property type="match status" value="2"/>
</dbReference>
<comment type="similarity">
    <text evidence="3 15 16">Belongs to the SecA family.</text>
</comment>
<dbReference type="GO" id="GO:0005829">
    <property type="term" value="C:cytosol"/>
    <property type="evidence" value="ECO:0007669"/>
    <property type="project" value="TreeGrafter"/>
</dbReference>
<keyword evidence="6 15" id="KW-0963">Cytoplasm</keyword>
<dbReference type="Gene3D" id="3.90.1440.10">
    <property type="entry name" value="SecA, preprotein cross-linking domain"/>
    <property type="match status" value="1"/>
</dbReference>
<dbReference type="SUPFAM" id="SSF81767">
    <property type="entry name" value="Pre-protein crosslinking domain of SecA"/>
    <property type="match status" value="1"/>
</dbReference>
<evidence type="ECO:0000256" key="11">
    <source>
        <dbReference type="ARBA" id="ARBA00022927"/>
    </source>
</evidence>
<dbReference type="GO" id="GO:0006605">
    <property type="term" value="P:protein targeting"/>
    <property type="evidence" value="ECO:0007669"/>
    <property type="project" value="UniProtKB-UniRule"/>
</dbReference>
<keyword evidence="4 15" id="KW-0813">Transport</keyword>
<dbReference type="FunFam" id="3.40.50.300:FF:000113">
    <property type="entry name" value="Preprotein translocase subunit SecA"/>
    <property type="match status" value="1"/>
</dbReference>
<keyword evidence="14 15" id="KW-0472">Membrane</keyword>
<dbReference type="Pfam" id="PF21090">
    <property type="entry name" value="P-loop_SecA"/>
    <property type="match status" value="1"/>
</dbReference>
<dbReference type="AlphaFoldDB" id="A0A518ESK9"/>
<dbReference type="PROSITE" id="PS01312">
    <property type="entry name" value="SECA"/>
    <property type="match status" value="1"/>
</dbReference>
<proteinExistence type="inferred from homology"/>
<feature type="domain" description="SecA family profile" evidence="19">
    <location>
        <begin position="18"/>
        <end position="640"/>
    </location>
</feature>
<dbReference type="PROSITE" id="PS51192">
    <property type="entry name" value="HELICASE_ATP_BIND_1"/>
    <property type="match status" value="1"/>
</dbReference>
<keyword evidence="11 15" id="KW-0653">Protein transport</keyword>
<dbReference type="GO" id="GO:0003779">
    <property type="term" value="F:actin binding"/>
    <property type="evidence" value="ECO:0007669"/>
    <property type="project" value="InterPro"/>
</dbReference>
<dbReference type="SMART" id="SM00958">
    <property type="entry name" value="SecA_PP_bind"/>
    <property type="match status" value="1"/>
</dbReference>
<evidence type="ECO:0000256" key="7">
    <source>
        <dbReference type="ARBA" id="ARBA00022723"/>
    </source>
</evidence>
<dbReference type="NCBIfam" id="TIGR00963">
    <property type="entry name" value="secA"/>
    <property type="match status" value="1"/>
</dbReference>
<dbReference type="Pfam" id="PF02810">
    <property type="entry name" value="SEC-C"/>
    <property type="match status" value="1"/>
</dbReference>
<dbReference type="GO" id="GO:0008564">
    <property type="term" value="F:protein-exporting ATPase activity"/>
    <property type="evidence" value="ECO:0007669"/>
    <property type="project" value="UniProtKB-EC"/>
</dbReference>
<dbReference type="HAMAP" id="MF_01382">
    <property type="entry name" value="SecA"/>
    <property type="match status" value="1"/>
</dbReference>
<dbReference type="PANTHER" id="PTHR30612:SF0">
    <property type="entry name" value="CHLOROPLAST PROTEIN-TRANSPORTING ATPASE"/>
    <property type="match status" value="1"/>
</dbReference>
<dbReference type="Gene3D" id="1.10.3060.10">
    <property type="entry name" value="Helical scaffold and wing domains of SecA"/>
    <property type="match status" value="1"/>
</dbReference>
<evidence type="ECO:0000256" key="3">
    <source>
        <dbReference type="ARBA" id="ARBA00007650"/>
    </source>
</evidence>
<evidence type="ECO:0000256" key="2">
    <source>
        <dbReference type="ARBA" id="ARBA00004170"/>
    </source>
</evidence>
<dbReference type="GO" id="GO:0046872">
    <property type="term" value="F:metal ion binding"/>
    <property type="evidence" value="ECO:0007669"/>
    <property type="project" value="UniProtKB-KW"/>
</dbReference>
<evidence type="ECO:0000256" key="16">
    <source>
        <dbReference type="RuleBase" id="RU003874"/>
    </source>
</evidence>
<dbReference type="InterPro" id="IPR036266">
    <property type="entry name" value="SecA_Wing/Scaffold_sf"/>
</dbReference>
<dbReference type="PANTHER" id="PTHR30612">
    <property type="entry name" value="SECA INNER MEMBRANE COMPONENT OF SEC PROTEIN SECRETION SYSTEM"/>
    <property type="match status" value="1"/>
</dbReference>
<dbReference type="SUPFAM" id="SSF158791">
    <property type="entry name" value="MgtE N-terminal domain-like"/>
    <property type="match status" value="1"/>
</dbReference>
<dbReference type="InterPro" id="IPR011130">
    <property type="entry name" value="SecA_preprotein_X-link_dom"/>
</dbReference>
<feature type="region of interest" description="Disordered" evidence="17">
    <location>
        <begin position="844"/>
        <end position="892"/>
    </location>
</feature>
<evidence type="ECO:0000256" key="5">
    <source>
        <dbReference type="ARBA" id="ARBA00022475"/>
    </source>
</evidence>
<feature type="compositionally biased region" description="Low complexity" evidence="17">
    <location>
        <begin position="1169"/>
        <end position="1195"/>
    </location>
</feature>
<keyword evidence="8 15" id="KW-0547">Nucleotide-binding</keyword>
<keyword evidence="7" id="KW-0479">Metal-binding</keyword>
<evidence type="ECO:0000256" key="13">
    <source>
        <dbReference type="ARBA" id="ARBA00023010"/>
    </source>
</evidence>
<dbReference type="NCBIfam" id="NF009538">
    <property type="entry name" value="PRK12904.1"/>
    <property type="match status" value="1"/>
</dbReference>
<comment type="function">
    <text evidence="15">Part of the Sec protein translocase complex. Interacts with the SecYEG preprotein conducting channel. Has a central role in coupling the hydrolysis of ATP to the transfer of proteins into and across the cell membrane, serving as an ATP-driven molecular motor driving the stepwise translocation of polypeptide chains across the membrane.</text>
</comment>
<organism evidence="20 21">
    <name type="scientific">Saltatorellus ferox</name>
    <dbReference type="NCBI Taxonomy" id="2528018"/>
    <lineage>
        <taxon>Bacteria</taxon>
        <taxon>Pseudomonadati</taxon>
        <taxon>Planctomycetota</taxon>
        <taxon>Planctomycetia</taxon>
        <taxon>Planctomycetia incertae sedis</taxon>
        <taxon>Saltatorellus</taxon>
    </lineage>
</organism>
<dbReference type="InterPro" id="IPR044722">
    <property type="entry name" value="SecA_SF2_C"/>
</dbReference>
<name>A0A518ESK9_9BACT</name>
<evidence type="ECO:0000256" key="14">
    <source>
        <dbReference type="ARBA" id="ARBA00023136"/>
    </source>
</evidence>
<dbReference type="Pfam" id="PF07517">
    <property type="entry name" value="SecA_DEAD"/>
    <property type="match status" value="1"/>
</dbReference>
<dbReference type="Gene3D" id="3.40.50.300">
    <property type="entry name" value="P-loop containing nucleotide triphosphate hydrolases"/>
    <property type="match status" value="2"/>
</dbReference>
<dbReference type="GO" id="GO:0005524">
    <property type="term" value="F:ATP binding"/>
    <property type="evidence" value="ECO:0007669"/>
    <property type="project" value="UniProtKB-UniRule"/>
</dbReference>
<gene>
    <name evidence="15" type="primary">secA</name>
    <name evidence="20" type="ORF">Poly30_25970</name>
</gene>
<reference evidence="20 21" key="1">
    <citation type="submission" date="2019-02" db="EMBL/GenBank/DDBJ databases">
        <title>Deep-cultivation of Planctomycetes and their phenomic and genomic characterization uncovers novel biology.</title>
        <authorList>
            <person name="Wiegand S."/>
            <person name="Jogler M."/>
            <person name="Boedeker C."/>
            <person name="Pinto D."/>
            <person name="Vollmers J."/>
            <person name="Rivas-Marin E."/>
            <person name="Kohn T."/>
            <person name="Peeters S.H."/>
            <person name="Heuer A."/>
            <person name="Rast P."/>
            <person name="Oberbeckmann S."/>
            <person name="Bunk B."/>
            <person name="Jeske O."/>
            <person name="Meyerdierks A."/>
            <person name="Storesund J.E."/>
            <person name="Kallscheuer N."/>
            <person name="Luecker S."/>
            <person name="Lage O.M."/>
            <person name="Pohl T."/>
            <person name="Merkel B.J."/>
            <person name="Hornburger P."/>
            <person name="Mueller R.-W."/>
            <person name="Bruemmer F."/>
            <person name="Labrenz M."/>
            <person name="Spormann A.M."/>
            <person name="Op den Camp H."/>
            <person name="Overmann J."/>
            <person name="Amann R."/>
            <person name="Jetten M.S.M."/>
            <person name="Mascher T."/>
            <person name="Medema M.H."/>
            <person name="Devos D.P."/>
            <person name="Kaster A.-K."/>
            <person name="Ovreas L."/>
            <person name="Rohde M."/>
            <person name="Galperin M.Y."/>
            <person name="Jogler C."/>
        </authorList>
    </citation>
    <scope>NUCLEOTIDE SEQUENCE [LARGE SCALE GENOMIC DNA]</scope>
    <source>
        <strain evidence="20 21">Poly30</strain>
    </source>
</reference>
<sequence>MSWDNITDKFSSVGEGVGRFAKRLFGSENEREIKRLTPVIAEINELESWATGLDREQVRAEVEVMRQSVRDGKATLDDVLTKMFALTREASQRTLGMRHYDVQLVGGFVLHQGKIAEMMTGEGKTLMATLALALNALSDRPCYLVTVNDYLARRDAEWMKPIYEYLGLTVGSIQSDLDPSSRKPVYACDIVYATNNELGFDYLRDNMKTSLGGQVQKDLYFAIVDEVDSILIDEARTPLIISGPAEDHVGRYKEADTVARALVAEEHYEVKEKERMASLTEEGIVKAQELLGVESFYVPGFEDWPHYIENALRAHSLYELDKEYVVEESEDPHTGMMRPEVVIVDEFTGRKMAGRRWSDGLHQAVEVKEGLEPKQETQTLATITFQNYFRMFDKLAGMTGTALTEAGEFHKIYELDVVSVPTNRPIARDDKIDTVYRTLPEKWNAICDEIERVHGTGQPVLVGTASVDNSEHLSKLLKDRGVPHEVLNAKNHEREAHIVAMAGTKGAITVSTNMAGRGTDIKLGGNFEYMLSNALEEAGLVEGDLEKLDEIAAVRERVEKESEAAEAEVLALGGLYVLGTERHEARRIDNQLRGRTGRQGNVGETRFFLSLQDPLMRIFYRDWVVNAMERLGMSEGQPIESGMVTRQVARAQKKVEDRNFEIRKNLLEYDEVMDHQRTEIYAARQAVLEGENLRDRILIMMTNLVDRTAGIFEGDAEGFIDWCQKTFDVEISPAAAATAVSPDRPSVDSVMETITARYDERREEWGEKLTERIESYLVLTAIDQKWKDHLHAMDALKAGIGLRGYAQEDPKIAYKKEATELFAANLLPAIESDVSSKILRIEVGQPEGERPADRSGEAAPGGDQLAPRGIGQGAGRPPQGGQPGADGQPEPKKIRFDELTFDQQKQFIHQLDANQRLTLMAQMPKELRDPLIEAFEPAAVEQHREFASGLDGNQQLSLLAQMPPAIRGDLMEHLGSEGAVKRQDFVKTLEVEQQLNVLAQVPEELRASLLPGVEIEKLQAFLKGLDLDKQLTILVQIPADLREAMTPGLDEEIVAKIPEAIQQFEAYKVQMAQQQEAQKQQQQQQMRGPAASSAFDVMKRQKMIEEQRRRAEEAARQQAAGESSTVEANEAQASGTQASGTQASETQASGTQASGTQASGTQASGTRTPGSGPAPESRPSSPRPAATARRPAAATNAVGELGPEFKNAARNEPCPCGSGKKFKKCHGR</sequence>
<dbReference type="Pfam" id="PF01043">
    <property type="entry name" value="SecA_PP_bind"/>
    <property type="match status" value="1"/>
</dbReference>
<dbReference type="Proteomes" id="UP000320390">
    <property type="component" value="Chromosome"/>
</dbReference>
<evidence type="ECO:0000256" key="12">
    <source>
        <dbReference type="ARBA" id="ARBA00022967"/>
    </source>
</evidence>
<keyword evidence="21" id="KW-1185">Reference proteome</keyword>
<dbReference type="GO" id="GO:0043952">
    <property type="term" value="P:protein transport by the Sec complex"/>
    <property type="evidence" value="ECO:0007669"/>
    <property type="project" value="UniProtKB-ARBA"/>
</dbReference>
<feature type="binding site" evidence="15">
    <location>
        <begin position="121"/>
        <end position="125"/>
    </location>
    <ligand>
        <name>ATP</name>
        <dbReference type="ChEBI" id="CHEBI:30616"/>
    </ligand>
</feature>
<dbReference type="SMART" id="SM00957">
    <property type="entry name" value="SecA_DEAD"/>
    <property type="match status" value="1"/>
</dbReference>
<evidence type="ECO:0000256" key="10">
    <source>
        <dbReference type="ARBA" id="ARBA00022840"/>
    </source>
</evidence>
<feature type="compositionally biased region" description="Polar residues" evidence="17">
    <location>
        <begin position="1121"/>
        <end position="1168"/>
    </location>
</feature>
<feature type="compositionally biased region" description="Basic and acidic residues" evidence="17">
    <location>
        <begin position="1105"/>
        <end position="1115"/>
    </location>
</feature>
<accession>A0A518ESK9</accession>
<evidence type="ECO:0000256" key="4">
    <source>
        <dbReference type="ARBA" id="ARBA00022448"/>
    </source>
</evidence>
<dbReference type="InterPro" id="IPR027310">
    <property type="entry name" value="Profilin_CS"/>
</dbReference>